<dbReference type="GO" id="GO:0003677">
    <property type="term" value="F:DNA binding"/>
    <property type="evidence" value="ECO:0007669"/>
    <property type="project" value="UniProtKB-KW"/>
</dbReference>
<evidence type="ECO:0000256" key="1">
    <source>
        <dbReference type="ARBA" id="ARBA00023015"/>
    </source>
</evidence>
<dbReference type="Gene3D" id="2.170.150.80">
    <property type="entry name" value="NAC domain"/>
    <property type="match status" value="1"/>
</dbReference>
<keyword evidence="3" id="KW-0804">Transcription</keyword>
<dbReference type="SUPFAM" id="SSF101941">
    <property type="entry name" value="NAC domain"/>
    <property type="match status" value="1"/>
</dbReference>
<dbReference type="AlphaFoldDB" id="A0AAU9SWD1"/>
<dbReference type="Proteomes" id="UP000836841">
    <property type="component" value="Chromosome 6"/>
</dbReference>
<accession>A0AAU9SWD1</accession>
<gene>
    <name evidence="7" type="ORF">TAV2_LOCUS20400</name>
</gene>
<dbReference type="EMBL" id="OU466862">
    <property type="protein sequence ID" value="CAH2074175.1"/>
    <property type="molecule type" value="Genomic_DNA"/>
</dbReference>
<evidence type="ECO:0000313" key="8">
    <source>
        <dbReference type="Proteomes" id="UP000836841"/>
    </source>
</evidence>
<feature type="domain" description="NAC" evidence="6">
    <location>
        <begin position="17"/>
        <end position="167"/>
    </location>
</feature>
<evidence type="ECO:0000313" key="7">
    <source>
        <dbReference type="EMBL" id="CAH2074175.1"/>
    </source>
</evidence>
<evidence type="ECO:0000259" key="6">
    <source>
        <dbReference type="PROSITE" id="PS51005"/>
    </source>
</evidence>
<evidence type="ECO:0000256" key="3">
    <source>
        <dbReference type="ARBA" id="ARBA00023163"/>
    </source>
</evidence>
<keyword evidence="8" id="KW-1185">Reference proteome</keyword>
<proteinExistence type="predicted"/>
<keyword evidence="2" id="KW-0238">DNA-binding</keyword>
<reference evidence="7 8" key="1">
    <citation type="submission" date="2022-03" db="EMBL/GenBank/DDBJ databases">
        <authorList>
            <person name="Nunn A."/>
            <person name="Chopra R."/>
            <person name="Nunn A."/>
            <person name="Contreras Garrido A."/>
        </authorList>
    </citation>
    <scope>NUCLEOTIDE SEQUENCE [LARGE SCALE GENOMIC DNA]</scope>
</reference>
<dbReference type="PANTHER" id="PTHR31744:SF210">
    <property type="entry name" value="NAC DOMAIN-CONTAINING PROTEIN 86-LIKE"/>
    <property type="match status" value="1"/>
</dbReference>
<organism evidence="7 8">
    <name type="scientific">Thlaspi arvense</name>
    <name type="common">Field penny-cress</name>
    <dbReference type="NCBI Taxonomy" id="13288"/>
    <lineage>
        <taxon>Eukaryota</taxon>
        <taxon>Viridiplantae</taxon>
        <taxon>Streptophyta</taxon>
        <taxon>Embryophyta</taxon>
        <taxon>Tracheophyta</taxon>
        <taxon>Spermatophyta</taxon>
        <taxon>Magnoliopsida</taxon>
        <taxon>eudicotyledons</taxon>
        <taxon>Gunneridae</taxon>
        <taxon>Pentapetalae</taxon>
        <taxon>rosids</taxon>
        <taxon>malvids</taxon>
        <taxon>Brassicales</taxon>
        <taxon>Brassicaceae</taxon>
        <taxon>Thlaspideae</taxon>
        <taxon>Thlaspi</taxon>
    </lineage>
</organism>
<feature type="coiled-coil region" evidence="5">
    <location>
        <begin position="305"/>
        <end position="332"/>
    </location>
</feature>
<dbReference type="InterPro" id="IPR036093">
    <property type="entry name" value="NAC_dom_sf"/>
</dbReference>
<protein>
    <recommendedName>
        <fullName evidence="6">NAC domain-containing protein</fullName>
    </recommendedName>
</protein>
<evidence type="ECO:0000256" key="5">
    <source>
        <dbReference type="SAM" id="Coils"/>
    </source>
</evidence>
<dbReference type="PROSITE" id="PS51005">
    <property type="entry name" value="NAC"/>
    <property type="match status" value="1"/>
</dbReference>
<keyword evidence="5" id="KW-0175">Coiled coil</keyword>
<dbReference type="PANTHER" id="PTHR31744">
    <property type="entry name" value="PROTEIN CUP-SHAPED COTYLEDON 2-RELATED"/>
    <property type="match status" value="1"/>
</dbReference>
<evidence type="ECO:0000256" key="2">
    <source>
        <dbReference type="ARBA" id="ARBA00023125"/>
    </source>
</evidence>
<evidence type="ECO:0000256" key="4">
    <source>
        <dbReference type="ARBA" id="ARBA00023242"/>
    </source>
</evidence>
<dbReference type="GO" id="GO:0006355">
    <property type="term" value="P:regulation of DNA-templated transcription"/>
    <property type="evidence" value="ECO:0007669"/>
    <property type="project" value="InterPro"/>
</dbReference>
<keyword evidence="4" id="KW-0539">Nucleus</keyword>
<sequence>MGRGFVTGEAFPAATSVPPTVLFHPTDEELVSYYLKRKVMGKPRFDVIGESDINKLDPCILPGNAVCLECYFFSAVHKYRTGGTRVSRATIKGYWRQSGKDKKKRGYVLCRLFQKNGIRNAFFLGNVKADHFPLVVDANGKNKTQQENQSQRKLLIDLNTLRREFEIGNNDGEPLKRGESAAQVLPICVLNKEAPLPIIQYKRKRQDGSSAAIYNNSRQTTHQDHCSSTTTTVDTSTPAMAAALLEFSLRACSDKEKNLLLMENNPELPAATMAPAASSSTKLIYDLQKEKDLIAAERDKLKSDLIEAEMMQNILQGQINALREENEELRKNNCSNNNMELCF</sequence>
<name>A0AAU9SWD1_THLAR</name>
<keyword evidence="1" id="KW-0805">Transcription regulation</keyword>
<dbReference type="Pfam" id="PF02365">
    <property type="entry name" value="NAM"/>
    <property type="match status" value="1"/>
</dbReference>
<dbReference type="InterPro" id="IPR003441">
    <property type="entry name" value="NAC-dom"/>
</dbReference>